<evidence type="ECO:0000313" key="2">
    <source>
        <dbReference type="EMBL" id="GAA0959310.1"/>
    </source>
</evidence>
<keyword evidence="3" id="KW-1185">Reference proteome</keyword>
<comment type="caution">
    <text evidence="2">The sequence shown here is derived from an EMBL/GenBank/DDBJ whole genome shotgun (WGS) entry which is preliminary data.</text>
</comment>
<dbReference type="PANTHER" id="PTHR35400">
    <property type="entry name" value="SLR1083 PROTEIN"/>
    <property type="match status" value="1"/>
</dbReference>
<dbReference type="PANTHER" id="PTHR35400:SF3">
    <property type="entry name" value="SLL1072 PROTEIN"/>
    <property type="match status" value="1"/>
</dbReference>
<dbReference type="InterPro" id="IPR012296">
    <property type="entry name" value="Nuclease_put_TT1808"/>
</dbReference>
<sequence>MSEGEPKVVTADLCSYSSIVLPDTPHALFVRGELADAVGAPDGARVEVIGGVVVVSPAPSVGHAKIVWYVAQAFARQVNTEHEWECLSGPNLDLIEAEKKFGAIPDLVVGEAPETELNLQPEVSCLVSDEVELVVEVTSPSNAFRDRPPLDGRATKWNGYARAEVPYHLLVDRDPKVAQVVLYTIPDAGAGAYLDKQVWAFGEDVVLPEPFGLTIPTGRWSLWG</sequence>
<name>A0ABN1RL36_9ACTN</name>
<dbReference type="Gene3D" id="3.90.1570.10">
    <property type="entry name" value="tt1808, chain A"/>
    <property type="match status" value="1"/>
</dbReference>
<gene>
    <name evidence="2" type="ORF">GCM10009550_48960</name>
</gene>
<evidence type="ECO:0000313" key="3">
    <source>
        <dbReference type="Proteomes" id="UP001500665"/>
    </source>
</evidence>
<dbReference type="Proteomes" id="UP001500665">
    <property type="component" value="Unassembled WGS sequence"/>
</dbReference>
<reference evidence="2 3" key="1">
    <citation type="journal article" date="2019" name="Int. J. Syst. Evol. Microbiol.">
        <title>The Global Catalogue of Microorganisms (GCM) 10K type strain sequencing project: providing services to taxonomists for standard genome sequencing and annotation.</title>
        <authorList>
            <consortium name="The Broad Institute Genomics Platform"/>
            <consortium name="The Broad Institute Genome Sequencing Center for Infectious Disease"/>
            <person name="Wu L."/>
            <person name="Ma J."/>
        </authorList>
    </citation>
    <scope>NUCLEOTIDE SEQUENCE [LARGE SCALE GENOMIC DNA]</scope>
    <source>
        <strain evidence="2 3">JCM 10696</strain>
    </source>
</reference>
<dbReference type="EMBL" id="BAAAHH010000022">
    <property type="protein sequence ID" value="GAA0959310.1"/>
    <property type="molecule type" value="Genomic_DNA"/>
</dbReference>
<dbReference type="Pfam" id="PF05685">
    <property type="entry name" value="Uma2"/>
    <property type="match status" value="1"/>
</dbReference>
<feature type="domain" description="Putative restriction endonuclease" evidence="1">
    <location>
        <begin position="41"/>
        <end position="216"/>
    </location>
</feature>
<protein>
    <recommendedName>
        <fullName evidence="1">Putative restriction endonuclease domain-containing protein</fullName>
    </recommendedName>
</protein>
<proteinExistence type="predicted"/>
<accession>A0ABN1RL36</accession>
<dbReference type="InterPro" id="IPR011335">
    <property type="entry name" value="Restrct_endonuc-II-like"/>
</dbReference>
<dbReference type="InterPro" id="IPR008538">
    <property type="entry name" value="Uma2"/>
</dbReference>
<dbReference type="SUPFAM" id="SSF52980">
    <property type="entry name" value="Restriction endonuclease-like"/>
    <property type="match status" value="1"/>
</dbReference>
<organism evidence="2 3">
    <name type="scientific">Actinocorallia libanotica</name>
    <dbReference type="NCBI Taxonomy" id="46162"/>
    <lineage>
        <taxon>Bacteria</taxon>
        <taxon>Bacillati</taxon>
        <taxon>Actinomycetota</taxon>
        <taxon>Actinomycetes</taxon>
        <taxon>Streptosporangiales</taxon>
        <taxon>Thermomonosporaceae</taxon>
        <taxon>Actinocorallia</taxon>
    </lineage>
</organism>
<evidence type="ECO:0000259" key="1">
    <source>
        <dbReference type="Pfam" id="PF05685"/>
    </source>
</evidence>
<dbReference type="CDD" id="cd06260">
    <property type="entry name" value="DUF820-like"/>
    <property type="match status" value="1"/>
</dbReference>